<evidence type="ECO:0000313" key="2">
    <source>
        <dbReference type="Proteomes" id="UP000539953"/>
    </source>
</evidence>
<protein>
    <submittedName>
        <fullName evidence="1">Uncharacterized protein</fullName>
    </submittedName>
</protein>
<reference evidence="1 2" key="1">
    <citation type="submission" date="2020-08" db="EMBL/GenBank/DDBJ databases">
        <title>Genomic Encyclopedia of Type Strains, Phase IV (KMG-IV): sequencing the most valuable type-strain genomes for metagenomic binning, comparative biology and taxonomic classification.</title>
        <authorList>
            <person name="Goeker M."/>
        </authorList>
    </citation>
    <scope>NUCLEOTIDE SEQUENCE [LARGE SCALE GENOMIC DNA]</scope>
    <source>
        <strain evidence="1 2">DSM 25799</strain>
    </source>
</reference>
<accession>A0A7W8FUG3</accession>
<dbReference type="RefSeq" id="WP_183327351.1">
    <property type="nucleotide sequence ID" value="NZ_JACHHK010000002.1"/>
</dbReference>
<proteinExistence type="predicted"/>
<dbReference type="Proteomes" id="UP000539953">
    <property type="component" value="Unassembled WGS sequence"/>
</dbReference>
<sequence length="801" mass="93819">MKSLDLIENWKLCDFRYCPQIVQMLIVHQISVHWPDDKLAEACRKVFTQPVCDEVMALAREHRSAIDQCQGIHGNSVYVLLNYGLTRPVIKEHLYGRADLEDVLFMKQDEIMRTLHVSVYTGRKIIAACRFALHDLVEDDVKAKQDVLCDDLEIFFSSLDAPADLQTIKEGMLWRSGDALLNDLLNDLCDSRIISRSGDQYQYIDKKPSLSTVLDQMEDEKEQKAAVRLLYGKSVSRHQEAIARAAIFALPPVAEDKYIDLIQTYDISETVFYQITNALEPTYRYLQIRYPVSEPKQPVTGRTLSGPIRQERTVDLKKLQKYLEKEYFPYNETWISKEDRGELLREVCRSFDGYFSKEQLIQRFNDVVAKVRPERMAQWRLDDFRADRISLRGYLVTSMKRGIRYRPVNADFVQALIDDLDIMKYRNTVLSAKKLFDEAPNIMEKYDIRDQYELHSILRIAKETYAVEINRWSIVHTPMIQFGSGDEDQIIEEEIRQLAPISVQNFVRRMCRRYGYDTGTFTKYLYKNFSSYIHDRILDCVDTAVMESEDYQTFKGILTEDFYFSEDVKKLLKEHDLPASLNDPYVLRRLGYKCHSGYILKDKYNGLQYFRQRILDDPDLVLSPKYNRIWSFASVANQMEQNLEIVEVDRNEYRTPAQLGLRKKELRTFARNVINYVEADTYFNDASLAADRIAQSAYSNTFYKSLLKSDPQIRSISINHVWVFKKSKKDASIGEFLRSIIVDRMTISGLCTVLKERFDIDMEKGEVMRALRQSGIYYSADTERIYRQRPPETTYAQERLF</sequence>
<comment type="caution">
    <text evidence="1">The sequence shown here is derived from an EMBL/GenBank/DDBJ whole genome shotgun (WGS) entry which is preliminary data.</text>
</comment>
<keyword evidence="2" id="KW-1185">Reference proteome</keyword>
<gene>
    <name evidence="1" type="ORF">HNQ47_000578</name>
</gene>
<dbReference type="EMBL" id="JACHHK010000002">
    <property type="protein sequence ID" value="MBB5182559.1"/>
    <property type="molecule type" value="Genomic_DNA"/>
</dbReference>
<organism evidence="1 2">
    <name type="scientific">Catenisphaera adipataccumulans</name>
    <dbReference type="NCBI Taxonomy" id="700500"/>
    <lineage>
        <taxon>Bacteria</taxon>
        <taxon>Bacillati</taxon>
        <taxon>Bacillota</taxon>
        <taxon>Erysipelotrichia</taxon>
        <taxon>Erysipelotrichales</taxon>
        <taxon>Erysipelotrichaceae</taxon>
        <taxon>Catenisphaera</taxon>
    </lineage>
</organism>
<evidence type="ECO:0000313" key="1">
    <source>
        <dbReference type="EMBL" id="MBB5182559.1"/>
    </source>
</evidence>
<dbReference type="AlphaFoldDB" id="A0A7W8FUG3"/>
<name>A0A7W8FUG3_9FIRM</name>